<evidence type="ECO:0000313" key="3">
    <source>
        <dbReference type="Proteomes" id="UP000647587"/>
    </source>
</evidence>
<accession>A0ABQ2ESP9</accession>
<evidence type="ECO:0000313" key="2">
    <source>
        <dbReference type="EMBL" id="GGK23894.1"/>
    </source>
</evidence>
<dbReference type="Proteomes" id="UP000647587">
    <property type="component" value="Unassembled WGS sequence"/>
</dbReference>
<organism evidence="2 3">
    <name type="scientific">Deinococcus malanensis</name>
    <dbReference type="NCBI Taxonomy" id="1706855"/>
    <lineage>
        <taxon>Bacteria</taxon>
        <taxon>Thermotogati</taxon>
        <taxon>Deinococcota</taxon>
        <taxon>Deinococci</taxon>
        <taxon>Deinococcales</taxon>
        <taxon>Deinococcaceae</taxon>
        <taxon>Deinococcus</taxon>
    </lineage>
</organism>
<protein>
    <submittedName>
        <fullName evidence="2">Uncharacterized protein</fullName>
    </submittedName>
</protein>
<comment type="caution">
    <text evidence="2">The sequence shown here is derived from an EMBL/GenBank/DDBJ whole genome shotgun (WGS) entry which is preliminary data.</text>
</comment>
<name>A0ABQ2ESP9_9DEIO</name>
<feature type="region of interest" description="Disordered" evidence="1">
    <location>
        <begin position="56"/>
        <end position="79"/>
    </location>
</feature>
<gene>
    <name evidence="2" type="ORF">GCM10008955_16900</name>
</gene>
<proteinExistence type="predicted"/>
<keyword evidence="3" id="KW-1185">Reference proteome</keyword>
<reference evidence="3" key="1">
    <citation type="journal article" date="2019" name="Int. J. Syst. Evol. Microbiol.">
        <title>The Global Catalogue of Microorganisms (GCM) 10K type strain sequencing project: providing services to taxonomists for standard genome sequencing and annotation.</title>
        <authorList>
            <consortium name="The Broad Institute Genomics Platform"/>
            <consortium name="The Broad Institute Genome Sequencing Center for Infectious Disease"/>
            <person name="Wu L."/>
            <person name="Ma J."/>
        </authorList>
    </citation>
    <scope>NUCLEOTIDE SEQUENCE [LARGE SCALE GENOMIC DNA]</scope>
    <source>
        <strain evidence="3">JCM 30331</strain>
    </source>
</reference>
<sequence length="79" mass="8730">MGTEQLGTEVQQCAEARVLTLGVPGVHASPYLSRETTDENVHHEHLAGRPRWTPCREIRQPKQRSTASARASRLAILAT</sequence>
<dbReference type="EMBL" id="BMPP01000006">
    <property type="protein sequence ID" value="GGK23894.1"/>
    <property type="molecule type" value="Genomic_DNA"/>
</dbReference>
<feature type="compositionally biased region" description="Low complexity" evidence="1">
    <location>
        <begin position="64"/>
        <end position="79"/>
    </location>
</feature>
<evidence type="ECO:0000256" key="1">
    <source>
        <dbReference type="SAM" id="MobiDB-lite"/>
    </source>
</evidence>